<dbReference type="AlphaFoldDB" id="A0A7M2REZ4"/>
<dbReference type="EMBL" id="CP063304">
    <property type="protein sequence ID" value="QOV18915.1"/>
    <property type="molecule type" value="Genomic_DNA"/>
</dbReference>
<evidence type="ECO:0000313" key="3">
    <source>
        <dbReference type="Proteomes" id="UP000593601"/>
    </source>
</evidence>
<dbReference type="Proteomes" id="UP000593601">
    <property type="component" value="Chromosome"/>
</dbReference>
<dbReference type="RefSeq" id="WP_193735275.1">
    <property type="nucleotide sequence ID" value="NZ_CP063304.1"/>
</dbReference>
<evidence type="ECO:0000313" key="2">
    <source>
        <dbReference type="EMBL" id="QOV18915.1"/>
    </source>
</evidence>
<reference evidence="2 3" key="1">
    <citation type="submission" date="2020-10" db="EMBL/GenBank/DDBJ databases">
        <title>Blautia liquoris sp.nov., isolated from the mud in a fermentation cellar used for the production of Chinese strong-flavoured liquor.</title>
        <authorList>
            <person name="Lu L."/>
        </authorList>
    </citation>
    <scope>NUCLEOTIDE SEQUENCE [LARGE SCALE GENOMIC DNA]</scope>
    <source>
        <strain evidence="2 3">LZLJ-3</strain>
    </source>
</reference>
<name>A0A7M2REZ4_9FIRM</name>
<feature type="region of interest" description="Disordered" evidence="1">
    <location>
        <begin position="1"/>
        <end position="21"/>
    </location>
</feature>
<keyword evidence="3" id="KW-1185">Reference proteome</keyword>
<organism evidence="2 3">
    <name type="scientific">Blautia liquoris</name>
    <dbReference type="NCBI Taxonomy" id="2779518"/>
    <lineage>
        <taxon>Bacteria</taxon>
        <taxon>Bacillati</taxon>
        <taxon>Bacillota</taxon>
        <taxon>Clostridia</taxon>
        <taxon>Lachnospirales</taxon>
        <taxon>Lachnospiraceae</taxon>
        <taxon>Blautia</taxon>
    </lineage>
</organism>
<sequence length="127" mass="14302">MAFKPIKTPKGSISVNKNGKASLAWDPSFGSDRNQKFSRQQKFIDNEVLRRCSPRVPFQTGTLEKSGVLGTTVGSGEVEYIVPYARRQYYETSESRSYDANRGAKWFERMKIAEKKDILNGAKKMGG</sequence>
<accession>A0A7M2REZ4</accession>
<gene>
    <name evidence="2" type="ORF">INP51_13110</name>
</gene>
<evidence type="ECO:0000256" key="1">
    <source>
        <dbReference type="SAM" id="MobiDB-lite"/>
    </source>
</evidence>
<evidence type="ECO:0008006" key="4">
    <source>
        <dbReference type="Google" id="ProtNLM"/>
    </source>
</evidence>
<proteinExistence type="predicted"/>
<dbReference type="KEGG" id="bliq:INP51_13110"/>
<protein>
    <recommendedName>
        <fullName evidence="4">Minor capsid protein</fullName>
    </recommendedName>
</protein>